<evidence type="ECO:0000313" key="8">
    <source>
        <dbReference type="EMBL" id="GFN73918.1"/>
    </source>
</evidence>
<dbReference type="GO" id="GO:0003964">
    <property type="term" value="F:RNA-directed DNA polymerase activity"/>
    <property type="evidence" value="ECO:0007669"/>
    <property type="project" value="UniProtKB-KW"/>
</dbReference>
<evidence type="ECO:0000256" key="4">
    <source>
        <dbReference type="ARBA" id="ARBA00022759"/>
    </source>
</evidence>
<keyword evidence="4" id="KW-0255">Endonuclease</keyword>
<dbReference type="PANTHER" id="PTHR37984">
    <property type="entry name" value="PROTEIN CBG26694"/>
    <property type="match status" value="1"/>
</dbReference>
<dbReference type="Pfam" id="PF17917">
    <property type="entry name" value="RT_RNaseH"/>
    <property type="match status" value="1"/>
</dbReference>
<comment type="caution">
    <text evidence="8">The sequence shown here is derived from an EMBL/GenBank/DDBJ whole genome shotgun (WGS) entry which is preliminary data.</text>
</comment>
<dbReference type="InterPro" id="IPR043502">
    <property type="entry name" value="DNA/RNA_pol_sf"/>
</dbReference>
<dbReference type="SUPFAM" id="SSF56672">
    <property type="entry name" value="DNA/RNA polymerases"/>
    <property type="match status" value="1"/>
</dbReference>
<evidence type="ECO:0000256" key="2">
    <source>
        <dbReference type="ARBA" id="ARBA00022695"/>
    </source>
</evidence>
<dbReference type="EMBL" id="BLXT01000055">
    <property type="protein sequence ID" value="GFN73918.1"/>
    <property type="molecule type" value="Genomic_DNA"/>
</dbReference>
<keyword evidence="5" id="KW-0378">Hydrolase</keyword>
<evidence type="ECO:0000256" key="1">
    <source>
        <dbReference type="ARBA" id="ARBA00022679"/>
    </source>
</evidence>
<dbReference type="InterPro" id="IPR050951">
    <property type="entry name" value="Retrovirus_Pol_polyprotein"/>
</dbReference>
<gene>
    <name evidence="8" type="ORF">PoB_000042400</name>
</gene>
<dbReference type="AlphaFoldDB" id="A0AAV3XRQ9"/>
<keyword evidence="6" id="KW-0695">RNA-directed DNA polymerase</keyword>
<keyword evidence="1" id="KW-0808">Transferase</keyword>
<organism evidence="8 9">
    <name type="scientific">Plakobranchus ocellatus</name>
    <dbReference type="NCBI Taxonomy" id="259542"/>
    <lineage>
        <taxon>Eukaryota</taxon>
        <taxon>Metazoa</taxon>
        <taxon>Spiralia</taxon>
        <taxon>Lophotrochozoa</taxon>
        <taxon>Mollusca</taxon>
        <taxon>Gastropoda</taxon>
        <taxon>Heterobranchia</taxon>
        <taxon>Euthyneura</taxon>
        <taxon>Panpulmonata</taxon>
        <taxon>Sacoglossa</taxon>
        <taxon>Placobranchoidea</taxon>
        <taxon>Plakobranchidae</taxon>
        <taxon>Plakobranchus</taxon>
    </lineage>
</organism>
<dbReference type="Proteomes" id="UP000735302">
    <property type="component" value="Unassembled WGS sequence"/>
</dbReference>
<evidence type="ECO:0000256" key="5">
    <source>
        <dbReference type="ARBA" id="ARBA00022801"/>
    </source>
</evidence>
<sequence>MSCRHLLLASAGFENLPHSHFNENQDSKPEHNWDCFEITPRTVRPYPQFLEATKGFPELLTINDVRSWFGLINQEAYTFAAAGRMQPFCALLKLNTPFKWTGHMDILFEEIKAIIIQEIQRGVEIFDESRPTCLAIDFSKDGIGFWLLQKHFECTSSKPFCCRLGWKVTLVGSRFTSPAESRYSPIKGKAFAVVDALEKICHFVLGYFNLIIAVDH</sequence>
<accession>A0AAV3XRQ9</accession>
<name>A0AAV3XRQ9_9GAST</name>
<keyword evidence="3" id="KW-0540">Nuclease</keyword>
<evidence type="ECO:0000256" key="3">
    <source>
        <dbReference type="ARBA" id="ARBA00022722"/>
    </source>
</evidence>
<protein>
    <submittedName>
        <fullName evidence="8">Enzymatic polyprotein</fullName>
    </submittedName>
</protein>
<evidence type="ECO:0000256" key="6">
    <source>
        <dbReference type="ARBA" id="ARBA00022918"/>
    </source>
</evidence>
<dbReference type="PANTHER" id="PTHR37984:SF5">
    <property type="entry name" value="PROTEIN NYNRIN-LIKE"/>
    <property type="match status" value="1"/>
</dbReference>
<reference evidence="8 9" key="1">
    <citation type="journal article" date="2021" name="Elife">
        <title>Chloroplast acquisition without the gene transfer in kleptoplastic sea slugs, Plakobranchus ocellatus.</title>
        <authorList>
            <person name="Maeda T."/>
            <person name="Takahashi S."/>
            <person name="Yoshida T."/>
            <person name="Shimamura S."/>
            <person name="Takaki Y."/>
            <person name="Nagai Y."/>
            <person name="Toyoda A."/>
            <person name="Suzuki Y."/>
            <person name="Arimoto A."/>
            <person name="Ishii H."/>
            <person name="Satoh N."/>
            <person name="Nishiyama T."/>
            <person name="Hasebe M."/>
            <person name="Maruyama T."/>
            <person name="Minagawa J."/>
            <person name="Obokata J."/>
            <person name="Shigenobu S."/>
        </authorList>
    </citation>
    <scope>NUCLEOTIDE SEQUENCE [LARGE SCALE GENOMIC DNA]</scope>
</reference>
<keyword evidence="9" id="KW-1185">Reference proteome</keyword>
<evidence type="ECO:0000313" key="9">
    <source>
        <dbReference type="Proteomes" id="UP000735302"/>
    </source>
</evidence>
<keyword evidence="2" id="KW-0548">Nucleotidyltransferase</keyword>
<feature type="domain" description="Reverse transcriptase RNase H-like" evidence="7">
    <location>
        <begin position="127"/>
        <end position="216"/>
    </location>
</feature>
<dbReference type="InterPro" id="IPR041373">
    <property type="entry name" value="RT_RNaseH"/>
</dbReference>
<proteinExistence type="predicted"/>
<dbReference type="GO" id="GO:0004519">
    <property type="term" value="F:endonuclease activity"/>
    <property type="evidence" value="ECO:0007669"/>
    <property type="project" value="UniProtKB-KW"/>
</dbReference>
<evidence type="ECO:0000259" key="7">
    <source>
        <dbReference type="Pfam" id="PF17917"/>
    </source>
</evidence>
<dbReference type="GO" id="GO:0016787">
    <property type="term" value="F:hydrolase activity"/>
    <property type="evidence" value="ECO:0007669"/>
    <property type="project" value="UniProtKB-KW"/>
</dbReference>